<feature type="transmembrane region" description="Helical" evidence="7">
    <location>
        <begin position="264"/>
        <end position="284"/>
    </location>
</feature>
<dbReference type="InterPro" id="IPR011701">
    <property type="entry name" value="MFS"/>
</dbReference>
<gene>
    <name evidence="9" type="ORF">GCM10010406_52140</name>
</gene>
<dbReference type="Proteomes" id="UP001501358">
    <property type="component" value="Unassembled WGS sequence"/>
</dbReference>
<dbReference type="PROSITE" id="PS50850">
    <property type="entry name" value="MFS"/>
    <property type="match status" value="1"/>
</dbReference>
<evidence type="ECO:0000256" key="1">
    <source>
        <dbReference type="ARBA" id="ARBA00004651"/>
    </source>
</evidence>
<dbReference type="EMBL" id="BAAATA010000047">
    <property type="protein sequence ID" value="GAA2509248.1"/>
    <property type="molecule type" value="Genomic_DNA"/>
</dbReference>
<organism evidence="9 10">
    <name type="scientific">Streptomyces thermolineatus</name>
    <dbReference type="NCBI Taxonomy" id="44033"/>
    <lineage>
        <taxon>Bacteria</taxon>
        <taxon>Bacillati</taxon>
        <taxon>Actinomycetota</taxon>
        <taxon>Actinomycetes</taxon>
        <taxon>Kitasatosporales</taxon>
        <taxon>Streptomycetaceae</taxon>
        <taxon>Streptomyces</taxon>
    </lineage>
</organism>
<proteinExistence type="predicted"/>
<dbReference type="SUPFAM" id="SSF103473">
    <property type="entry name" value="MFS general substrate transporter"/>
    <property type="match status" value="1"/>
</dbReference>
<protein>
    <submittedName>
        <fullName evidence="9">MFS transporter</fullName>
    </submittedName>
</protein>
<feature type="transmembrane region" description="Helical" evidence="7">
    <location>
        <begin position="235"/>
        <end position="255"/>
    </location>
</feature>
<dbReference type="PANTHER" id="PTHR43124:SF8">
    <property type="entry name" value="INNER MEMBRANE TRANSPORT PROTEIN YDHP"/>
    <property type="match status" value="1"/>
</dbReference>
<evidence type="ECO:0000256" key="7">
    <source>
        <dbReference type="SAM" id="Phobius"/>
    </source>
</evidence>
<comment type="subcellular location">
    <subcellularLocation>
        <location evidence="1">Cell membrane</location>
        <topology evidence="1">Multi-pass membrane protein</topology>
    </subcellularLocation>
</comment>
<evidence type="ECO:0000256" key="4">
    <source>
        <dbReference type="ARBA" id="ARBA00022989"/>
    </source>
</evidence>
<evidence type="ECO:0000256" key="2">
    <source>
        <dbReference type="ARBA" id="ARBA00022475"/>
    </source>
</evidence>
<evidence type="ECO:0000256" key="6">
    <source>
        <dbReference type="SAM" id="MobiDB-lite"/>
    </source>
</evidence>
<dbReference type="InterPro" id="IPR020846">
    <property type="entry name" value="MFS_dom"/>
</dbReference>
<sequence>MSIAVYVLGLGIFALVTSELQVTGMMPEMARDLGVPASGIGYLISLYALAMAVGGPLLTTALLKLPRRSALMVLFAAFVAGEVLGALAPDYWLLVVARLITGAVSGAFFGVAIAVAIELAPPGAGARASSIVLSGLMGGTVLGLPLASWIGSSFGWRTSFWVVAAMAVVMGALTASLVPRMEAAGGTSVRGELAVFKKRKLWAVYSTSTLVIGATYAAFSYFTPILSEVTGFGRTTVTTLLFVYGAATIVGNYVVGRIADARPVATLTVGLASLAVLLVVFALFTGQKAVTVVAMTGIGLVGVSMNPALVARVMRTVGSSPLVNTVHTSCITMGVVIGAWAGGLGISAGHGLRAPLWIGAVMAVAGFLTLLPDMAGDRAATGAPRRNADADAPAAPTTLPDGTLEPR</sequence>
<name>A0ABP6A286_9ACTN</name>
<feature type="compositionally biased region" description="Low complexity" evidence="6">
    <location>
        <begin position="390"/>
        <end position="407"/>
    </location>
</feature>
<dbReference type="Pfam" id="PF07690">
    <property type="entry name" value="MFS_1"/>
    <property type="match status" value="1"/>
</dbReference>
<keyword evidence="5 7" id="KW-0472">Membrane</keyword>
<feature type="transmembrane region" description="Helical" evidence="7">
    <location>
        <begin position="322"/>
        <end position="342"/>
    </location>
</feature>
<evidence type="ECO:0000313" key="10">
    <source>
        <dbReference type="Proteomes" id="UP001501358"/>
    </source>
</evidence>
<feature type="transmembrane region" description="Helical" evidence="7">
    <location>
        <begin position="95"/>
        <end position="119"/>
    </location>
</feature>
<feature type="transmembrane region" description="Helical" evidence="7">
    <location>
        <begin position="158"/>
        <end position="180"/>
    </location>
</feature>
<feature type="transmembrane region" description="Helical" evidence="7">
    <location>
        <begin position="354"/>
        <end position="371"/>
    </location>
</feature>
<dbReference type="RefSeq" id="WP_344385866.1">
    <property type="nucleotide sequence ID" value="NZ_BAAATA010000047.1"/>
</dbReference>
<feature type="transmembrane region" description="Helical" evidence="7">
    <location>
        <begin position="70"/>
        <end position="89"/>
    </location>
</feature>
<evidence type="ECO:0000256" key="5">
    <source>
        <dbReference type="ARBA" id="ARBA00023136"/>
    </source>
</evidence>
<evidence type="ECO:0000313" key="9">
    <source>
        <dbReference type="EMBL" id="GAA2509248.1"/>
    </source>
</evidence>
<dbReference type="InterPro" id="IPR036259">
    <property type="entry name" value="MFS_trans_sf"/>
</dbReference>
<keyword evidence="4 7" id="KW-1133">Transmembrane helix</keyword>
<dbReference type="InterPro" id="IPR050189">
    <property type="entry name" value="MFS_Efflux_Transporters"/>
</dbReference>
<keyword evidence="10" id="KW-1185">Reference proteome</keyword>
<keyword evidence="2" id="KW-1003">Cell membrane</keyword>
<comment type="caution">
    <text evidence="9">The sequence shown here is derived from an EMBL/GenBank/DDBJ whole genome shotgun (WGS) entry which is preliminary data.</text>
</comment>
<feature type="domain" description="Major facilitator superfamily (MFS) profile" evidence="8">
    <location>
        <begin position="1"/>
        <end position="378"/>
    </location>
</feature>
<keyword evidence="3 7" id="KW-0812">Transmembrane</keyword>
<dbReference type="CDD" id="cd17324">
    <property type="entry name" value="MFS_NepI_like"/>
    <property type="match status" value="1"/>
</dbReference>
<dbReference type="Gene3D" id="1.20.1250.20">
    <property type="entry name" value="MFS general substrate transporter like domains"/>
    <property type="match status" value="2"/>
</dbReference>
<feature type="transmembrane region" description="Helical" evidence="7">
    <location>
        <begin position="42"/>
        <end position="63"/>
    </location>
</feature>
<accession>A0ABP6A286</accession>
<evidence type="ECO:0000259" key="8">
    <source>
        <dbReference type="PROSITE" id="PS50850"/>
    </source>
</evidence>
<reference evidence="10" key="1">
    <citation type="journal article" date="2019" name="Int. J. Syst. Evol. Microbiol.">
        <title>The Global Catalogue of Microorganisms (GCM) 10K type strain sequencing project: providing services to taxonomists for standard genome sequencing and annotation.</title>
        <authorList>
            <consortium name="The Broad Institute Genomics Platform"/>
            <consortium name="The Broad Institute Genome Sequencing Center for Infectious Disease"/>
            <person name="Wu L."/>
            <person name="Ma J."/>
        </authorList>
    </citation>
    <scope>NUCLEOTIDE SEQUENCE [LARGE SCALE GENOMIC DNA]</scope>
    <source>
        <strain evidence="10">JCM 6307</strain>
    </source>
</reference>
<feature type="transmembrane region" description="Helical" evidence="7">
    <location>
        <begin position="131"/>
        <end position="152"/>
    </location>
</feature>
<evidence type="ECO:0000256" key="3">
    <source>
        <dbReference type="ARBA" id="ARBA00022692"/>
    </source>
</evidence>
<dbReference type="PANTHER" id="PTHR43124">
    <property type="entry name" value="PURINE EFFLUX PUMP PBUE"/>
    <property type="match status" value="1"/>
</dbReference>
<feature type="transmembrane region" description="Helical" evidence="7">
    <location>
        <begin position="290"/>
        <end position="310"/>
    </location>
</feature>
<feature type="transmembrane region" description="Helical" evidence="7">
    <location>
        <begin position="201"/>
        <end position="223"/>
    </location>
</feature>
<feature type="region of interest" description="Disordered" evidence="6">
    <location>
        <begin position="381"/>
        <end position="407"/>
    </location>
</feature>